<evidence type="ECO:0000313" key="8">
    <source>
        <dbReference type="Proteomes" id="UP000681035"/>
    </source>
</evidence>
<dbReference type="GO" id="GO:0016020">
    <property type="term" value="C:membrane"/>
    <property type="evidence" value="ECO:0007669"/>
    <property type="project" value="UniProtKB-SubCell"/>
</dbReference>
<dbReference type="RefSeq" id="WP_213541722.1">
    <property type="nucleotide sequence ID" value="NZ_AP023418.1"/>
</dbReference>
<keyword evidence="3 5" id="KW-1133">Transmembrane helix</keyword>
<feature type="domain" description="STAS" evidence="6">
    <location>
        <begin position="432"/>
        <end position="544"/>
    </location>
</feature>
<dbReference type="InterPro" id="IPR002645">
    <property type="entry name" value="STAS_dom"/>
</dbReference>
<feature type="transmembrane region" description="Helical" evidence="5">
    <location>
        <begin position="376"/>
        <end position="404"/>
    </location>
</feature>
<dbReference type="KEGG" id="vcop:MM50RIKEN_06370"/>
<protein>
    <recommendedName>
        <fullName evidence="6">STAS domain-containing protein</fullName>
    </recommendedName>
</protein>
<evidence type="ECO:0000259" key="6">
    <source>
        <dbReference type="PROSITE" id="PS50801"/>
    </source>
</evidence>
<feature type="transmembrane region" description="Helical" evidence="5">
    <location>
        <begin position="346"/>
        <end position="364"/>
    </location>
</feature>
<proteinExistence type="predicted"/>
<feature type="transmembrane region" description="Helical" evidence="5">
    <location>
        <begin position="129"/>
        <end position="147"/>
    </location>
</feature>
<keyword evidence="4 5" id="KW-0472">Membrane</keyword>
<evidence type="ECO:0000256" key="3">
    <source>
        <dbReference type="ARBA" id="ARBA00022989"/>
    </source>
</evidence>
<organism evidence="7 8">
    <name type="scientific">Vescimonas coprocola</name>
    <dbReference type="NCBI Taxonomy" id="2714355"/>
    <lineage>
        <taxon>Bacteria</taxon>
        <taxon>Bacillati</taxon>
        <taxon>Bacillota</taxon>
        <taxon>Clostridia</taxon>
        <taxon>Eubacteriales</taxon>
        <taxon>Oscillospiraceae</taxon>
        <taxon>Vescimonas</taxon>
    </lineage>
</organism>
<dbReference type="InterPro" id="IPR011547">
    <property type="entry name" value="SLC26A/SulP_dom"/>
</dbReference>
<keyword evidence="2 5" id="KW-0812">Transmembrane</keyword>
<reference evidence="7" key="1">
    <citation type="submission" date="2020-09" db="EMBL/GenBank/DDBJ databases">
        <title>New species isolated from human feces.</title>
        <authorList>
            <person name="Kitahara M."/>
            <person name="Shigeno Y."/>
            <person name="Shime M."/>
            <person name="Matsumoto Y."/>
            <person name="Nakamura S."/>
            <person name="Motooka D."/>
            <person name="Fukuoka S."/>
            <person name="Nishikawa H."/>
            <person name="Benno Y."/>
        </authorList>
    </citation>
    <scope>NUCLEOTIDE SEQUENCE</scope>
    <source>
        <strain evidence="7">MM50</strain>
    </source>
</reference>
<dbReference type="InterPro" id="IPR036513">
    <property type="entry name" value="STAS_dom_sf"/>
</dbReference>
<sequence>MRYLFPTGKGYQRKWLGQDVLSGVVIAAVSIPISMGYAQIAGLPAVYGLYGSLLPVILFALLSTSPQFIFGVDAAPAAMIGGVLGGMGIAMGSAEAERVVPVLTFYVGVWLLLFALLRAGRVLRFVSTSVMGGFISGICCTIILMQLPKLMGGTAGTGELPELVRHLAGVQVHPLSLGLGAAALVILLAAKRLRPKFPMAIVVMGLGALATVLFDLPGHGVACLGAVEPGLPALHLPDWSAVSLTEGLGNSLPVAVVIMAETLLAESSFAMRDGYEIRDSQELLAFAAANLGAGMVGCCPVNGSVSRSSMNVQYRGKTQAVSLVAAAGMAAVLLWGSGLIRLLPVPVLTAIVISALLGAVEFDMAHRLLRADRKELAIFLAAFLGVLVLGTIYGVVIGVLLSFVDVIRRASQPSRELLGVISGQPGFYPLGRMSQAHPLEGVALYRFSGGLFFANIDRFQKDVENCVKPGIRAVIVDASGIVSVDLTSAERLVLLYRRLKEQGVRLYLTEHIGQVNDELRRFGAGELIEEGAVRRTLYAALEDCGAAEGEVKQWIPEEMRHAVPELLRQTQELEWAYGEEAQSKLDAMTGQVLQTLEETKPEQREQELEFLLERGRWQGVIDRDAILQHLEEHLAELSRLLERSEDAVLLELEQERERVTEALRRQHPEIASYLAAHREELEQRFQRKYPEAARHIHELRQRLHQLPEDETKEQR</sequence>
<accession>A0A810PZ56</accession>
<name>A0A810PZ56_9FIRM</name>
<dbReference type="CDD" id="cd07042">
    <property type="entry name" value="STAS_SulP_like_sulfate_transporter"/>
    <property type="match status" value="1"/>
</dbReference>
<evidence type="ECO:0000313" key="7">
    <source>
        <dbReference type="EMBL" id="BCK80874.1"/>
    </source>
</evidence>
<keyword evidence="8" id="KW-1185">Reference proteome</keyword>
<dbReference type="PANTHER" id="PTHR11814">
    <property type="entry name" value="SULFATE TRANSPORTER"/>
    <property type="match status" value="1"/>
</dbReference>
<dbReference type="Proteomes" id="UP000681035">
    <property type="component" value="Chromosome"/>
</dbReference>
<gene>
    <name evidence="7" type="ORF">MM50RIKEN_06370</name>
</gene>
<dbReference type="Pfam" id="PF00916">
    <property type="entry name" value="Sulfate_transp"/>
    <property type="match status" value="1"/>
</dbReference>
<dbReference type="AlphaFoldDB" id="A0A810PZ56"/>
<feature type="transmembrane region" description="Helical" evidence="5">
    <location>
        <begin position="201"/>
        <end position="227"/>
    </location>
</feature>
<dbReference type="PROSITE" id="PS50801">
    <property type="entry name" value="STAS"/>
    <property type="match status" value="1"/>
</dbReference>
<feature type="transmembrane region" description="Helical" evidence="5">
    <location>
        <begin position="320"/>
        <end position="340"/>
    </location>
</feature>
<feature type="transmembrane region" description="Helical" evidence="5">
    <location>
        <begin position="44"/>
        <end position="62"/>
    </location>
</feature>
<evidence type="ECO:0000256" key="4">
    <source>
        <dbReference type="ARBA" id="ARBA00023136"/>
    </source>
</evidence>
<feature type="transmembrane region" description="Helical" evidence="5">
    <location>
        <begin position="20"/>
        <end position="38"/>
    </location>
</feature>
<dbReference type="SUPFAM" id="SSF52091">
    <property type="entry name" value="SpoIIaa-like"/>
    <property type="match status" value="1"/>
</dbReference>
<dbReference type="InterPro" id="IPR001902">
    <property type="entry name" value="SLC26A/SulP_fam"/>
</dbReference>
<dbReference type="EMBL" id="AP023418">
    <property type="protein sequence ID" value="BCK80874.1"/>
    <property type="molecule type" value="Genomic_DNA"/>
</dbReference>
<evidence type="ECO:0000256" key="1">
    <source>
        <dbReference type="ARBA" id="ARBA00004141"/>
    </source>
</evidence>
<dbReference type="Gene3D" id="3.30.750.24">
    <property type="entry name" value="STAS domain"/>
    <property type="match status" value="1"/>
</dbReference>
<evidence type="ECO:0000256" key="5">
    <source>
        <dbReference type="SAM" id="Phobius"/>
    </source>
</evidence>
<feature type="transmembrane region" description="Helical" evidence="5">
    <location>
        <begin position="99"/>
        <end position="117"/>
    </location>
</feature>
<evidence type="ECO:0000256" key="2">
    <source>
        <dbReference type="ARBA" id="ARBA00022692"/>
    </source>
</evidence>
<dbReference type="GO" id="GO:0055085">
    <property type="term" value="P:transmembrane transport"/>
    <property type="evidence" value="ECO:0007669"/>
    <property type="project" value="InterPro"/>
</dbReference>
<feature type="transmembrane region" description="Helical" evidence="5">
    <location>
        <begin position="167"/>
        <end position="189"/>
    </location>
</feature>
<feature type="transmembrane region" description="Helical" evidence="5">
    <location>
        <begin position="74"/>
        <end position="93"/>
    </location>
</feature>
<comment type="subcellular location">
    <subcellularLocation>
        <location evidence="1">Membrane</location>
        <topology evidence="1">Multi-pass membrane protein</topology>
    </subcellularLocation>
</comment>
<dbReference type="Pfam" id="PF01740">
    <property type="entry name" value="STAS"/>
    <property type="match status" value="1"/>
</dbReference>